<evidence type="ECO:0000313" key="3">
    <source>
        <dbReference type="Proteomes" id="UP000800041"/>
    </source>
</evidence>
<dbReference type="Proteomes" id="UP000800041">
    <property type="component" value="Unassembled WGS sequence"/>
</dbReference>
<dbReference type="EMBL" id="ML977138">
    <property type="protein sequence ID" value="KAF1991936.1"/>
    <property type="molecule type" value="Genomic_DNA"/>
</dbReference>
<proteinExistence type="predicted"/>
<gene>
    <name evidence="2" type="ORF">K402DRAFT_74144</name>
</gene>
<protein>
    <submittedName>
        <fullName evidence="2">Uncharacterized protein</fullName>
    </submittedName>
</protein>
<keyword evidence="3" id="KW-1185">Reference proteome</keyword>
<reference evidence="2" key="1">
    <citation type="journal article" date="2020" name="Stud. Mycol.">
        <title>101 Dothideomycetes genomes: a test case for predicting lifestyles and emergence of pathogens.</title>
        <authorList>
            <person name="Haridas S."/>
            <person name="Albert R."/>
            <person name="Binder M."/>
            <person name="Bloem J."/>
            <person name="Labutti K."/>
            <person name="Salamov A."/>
            <person name="Andreopoulos B."/>
            <person name="Baker S."/>
            <person name="Barry K."/>
            <person name="Bills G."/>
            <person name="Bluhm B."/>
            <person name="Cannon C."/>
            <person name="Castanera R."/>
            <person name="Culley D."/>
            <person name="Daum C."/>
            <person name="Ezra D."/>
            <person name="Gonzalez J."/>
            <person name="Henrissat B."/>
            <person name="Kuo A."/>
            <person name="Liang C."/>
            <person name="Lipzen A."/>
            <person name="Lutzoni F."/>
            <person name="Magnuson J."/>
            <person name="Mondo S."/>
            <person name="Nolan M."/>
            <person name="Ohm R."/>
            <person name="Pangilinan J."/>
            <person name="Park H.-J."/>
            <person name="Ramirez L."/>
            <person name="Alfaro M."/>
            <person name="Sun H."/>
            <person name="Tritt A."/>
            <person name="Yoshinaga Y."/>
            <person name="Zwiers L.-H."/>
            <person name="Turgeon B."/>
            <person name="Goodwin S."/>
            <person name="Spatafora J."/>
            <person name="Crous P."/>
            <person name="Grigoriev I."/>
        </authorList>
    </citation>
    <scope>NUCLEOTIDE SEQUENCE</scope>
    <source>
        <strain evidence="2">CBS 113979</strain>
    </source>
</reference>
<evidence type="ECO:0000256" key="1">
    <source>
        <dbReference type="SAM" id="MobiDB-lite"/>
    </source>
</evidence>
<name>A0A6G1HFC5_9PEZI</name>
<organism evidence="2 3">
    <name type="scientific">Aulographum hederae CBS 113979</name>
    <dbReference type="NCBI Taxonomy" id="1176131"/>
    <lineage>
        <taxon>Eukaryota</taxon>
        <taxon>Fungi</taxon>
        <taxon>Dikarya</taxon>
        <taxon>Ascomycota</taxon>
        <taxon>Pezizomycotina</taxon>
        <taxon>Dothideomycetes</taxon>
        <taxon>Pleosporomycetidae</taxon>
        <taxon>Aulographales</taxon>
        <taxon>Aulographaceae</taxon>
    </lineage>
</organism>
<accession>A0A6G1HFC5</accession>
<dbReference type="AlphaFoldDB" id="A0A6G1HFC5"/>
<feature type="region of interest" description="Disordered" evidence="1">
    <location>
        <begin position="1"/>
        <end position="23"/>
    </location>
</feature>
<sequence length="198" mass="22111">MSSHRHTTACTATRTHEFSPPHPEAPAACLKVRCQRNADSVRRESPPYHFKKLKHPAVFESPGSDSEARQLFTLQGTVNLPDHASFLSSLRLSLICSLQSPYDEETTSPCSVVCADHRSVTFAILRSAGKRSDDLRLTVSINLQLYHAERLSNDSRTHRTKDLAHLSFRSSSHLFYVSSTAFFSCVHGLQSDHTYLVG</sequence>
<evidence type="ECO:0000313" key="2">
    <source>
        <dbReference type="EMBL" id="KAF1991936.1"/>
    </source>
</evidence>